<dbReference type="InterPro" id="IPR044068">
    <property type="entry name" value="CB"/>
</dbReference>
<dbReference type="GO" id="GO:0003677">
    <property type="term" value="F:DNA binding"/>
    <property type="evidence" value="ECO:0007669"/>
    <property type="project" value="UniProtKB-UniRule"/>
</dbReference>
<dbReference type="Gene3D" id="1.10.443.10">
    <property type="entry name" value="Intergrase catalytic core"/>
    <property type="match status" value="1"/>
</dbReference>
<name>A0A430A0H4_9ENTE</name>
<comment type="caution">
    <text evidence="8">The sequence shown here is derived from an EMBL/GenBank/DDBJ whole genome shotgun (WGS) entry which is preliminary data.</text>
</comment>
<dbReference type="InterPro" id="IPR010998">
    <property type="entry name" value="Integrase_recombinase_N"/>
</dbReference>
<evidence type="ECO:0000256" key="2">
    <source>
        <dbReference type="ARBA" id="ARBA00022908"/>
    </source>
</evidence>
<evidence type="ECO:0008006" key="10">
    <source>
        <dbReference type="Google" id="ProtNLM"/>
    </source>
</evidence>
<dbReference type="InterPro" id="IPR002104">
    <property type="entry name" value="Integrase_catalytic"/>
</dbReference>
<protein>
    <recommendedName>
        <fullName evidence="10">Site-specific integrase</fullName>
    </recommendedName>
</protein>
<evidence type="ECO:0000313" key="9">
    <source>
        <dbReference type="Proteomes" id="UP000287857"/>
    </source>
</evidence>
<sequence length="399" mass="46768">MSKNERTRKTKYTGVYQNLNNRTFGYRVKLGTDRATGKSITEHRRGFRTASEAHEARTAVLKKKHDLGALTNAHMLYEQFMDKYYIPEYRNGVEPSTWKSREGVLLELKEVFGKKKPRDITTLDILDYKNKLLEKHSQNYARLKFGMFSRSLKHAKKHGLLKENLVEIVEGIPKKKPEVDFWTKEEFEKVIETFNIKDFYEHMSFTMIFMYYMTGLRVNELTALYWDDIDFINAQIKVYHNLDFTNSDVWTRKAKMKTEAGRRIISLDKDTISILREWKKHQEFIGKYDFVISYTGAPLGKSTINRIVRRHARLAHVKEIQPKGLRHSHASLLINELNANPLAVQKRLGHSDIQITLGTYSHLYPTIDREVADNLNGLIRIKTLDKSLMDWNGNQYISK</sequence>
<dbReference type="PROSITE" id="PS51898">
    <property type="entry name" value="TYR_RECOMBINASE"/>
    <property type="match status" value="1"/>
</dbReference>
<dbReference type="InterPro" id="IPR004107">
    <property type="entry name" value="Integrase_SAM-like_N"/>
</dbReference>
<dbReference type="RefSeq" id="WP_125983360.1">
    <property type="nucleotide sequence ID" value="NZ_NGJS01000003.1"/>
</dbReference>
<dbReference type="SUPFAM" id="SSF56349">
    <property type="entry name" value="DNA breaking-rejoining enzymes"/>
    <property type="match status" value="1"/>
</dbReference>
<dbReference type="InterPro" id="IPR013762">
    <property type="entry name" value="Integrase-like_cat_sf"/>
</dbReference>
<organism evidence="8 9">
    <name type="scientific">Vagococcus vulneris</name>
    <dbReference type="NCBI Taxonomy" id="1977869"/>
    <lineage>
        <taxon>Bacteria</taxon>
        <taxon>Bacillati</taxon>
        <taxon>Bacillota</taxon>
        <taxon>Bacilli</taxon>
        <taxon>Lactobacillales</taxon>
        <taxon>Enterococcaceae</taxon>
        <taxon>Vagococcus</taxon>
    </lineage>
</organism>
<evidence type="ECO:0000313" key="8">
    <source>
        <dbReference type="EMBL" id="RST99828.1"/>
    </source>
</evidence>
<dbReference type="Gene3D" id="1.10.150.130">
    <property type="match status" value="1"/>
</dbReference>
<evidence type="ECO:0000256" key="1">
    <source>
        <dbReference type="ARBA" id="ARBA00008857"/>
    </source>
</evidence>
<dbReference type="EMBL" id="NGJS01000003">
    <property type="protein sequence ID" value="RST99828.1"/>
    <property type="molecule type" value="Genomic_DNA"/>
</dbReference>
<dbReference type="AlphaFoldDB" id="A0A430A0H4"/>
<dbReference type="Pfam" id="PF14659">
    <property type="entry name" value="Phage_int_SAM_3"/>
    <property type="match status" value="1"/>
</dbReference>
<evidence type="ECO:0000259" key="7">
    <source>
        <dbReference type="PROSITE" id="PS51900"/>
    </source>
</evidence>
<proteinExistence type="inferred from homology"/>
<keyword evidence="9" id="KW-1185">Reference proteome</keyword>
<keyword evidence="2" id="KW-0229">DNA integration</keyword>
<gene>
    <name evidence="8" type="ORF">CBF37_03650</name>
</gene>
<dbReference type="PROSITE" id="PS51900">
    <property type="entry name" value="CB"/>
    <property type="match status" value="1"/>
</dbReference>
<reference evidence="8 9" key="1">
    <citation type="submission" date="2017-05" db="EMBL/GenBank/DDBJ databases">
        <title>Vagococcus spp. assemblies.</title>
        <authorList>
            <person name="Gulvik C.A."/>
        </authorList>
    </citation>
    <scope>NUCLEOTIDE SEQUENCE [LARGE SCALE GENOMIC DNA]</scope>
    <source>
        <strain evidence="8 9">SS1995</strain>
    </source>
</reference>
<accession>A0A430A0H4</accession>
<dbReference type="Proteomes" id="UP000287857">
    <property type="component" value="Unassembled WGS sequence"/>
</dbReference>
<dbReference type="GO" id="GO:0015074">
    <property type="term" value="P:DNA integration"/>
    <property type="evidence" value="ECO:0007669"/>
    <property type="project" value="UniProtKB-KW"/>
</dbReference>
<dbReference type="InterPro" id="IPR011010">
    <property type="entry name" value="DNA_brk_join_enz"/>
</dbReference>
<feature type="domain" description="Core-binding (CB)" evidence="7">
    <location>
        <begin position="71"/>
        <end position="156"/>
    </location>
</feature>
<dbReference type="InterPro" id="IPR028259">
    <property type="entry name" value="AP2-like_int_N"/>
</dbReference>
<keyword evidence="3 5" id="KW-0238">DNA-binding</keyword>
<keyword evidence="4" id="KW-0233">DNA recombination</keyword>
<dbReference type="PANTHER" id="PTHR30349">
    <property type="entry name" value="PHAGE INTEGRASE-RELATED"/>
    <property type="match status" value="1"/>
</dbReference>
<evidence type="ECO:0000256" key="5">
    <source>
        <dbReference type="PROSITE-ProRule" id="PRU01248"/>
    </source>
</evidence>
<dbReference type="CDD" id="cd01189">
    <property type="entry name" value="INT_ICEBs1_C_like"/>
    <property type="match status" value="1"/>
</dbReference>
<evidence type="ECO:0000256" key="4">
    <source>
        <dbReference type="ARBA" id="ARBA00023172"/>
    </source>
</evidence>
<evidence type="ECO:0000259" key="6">
    <source>
        <dbReference type="PROSITE" id="PS51898"/>
    </source>
</evidence>
<comment type="similarity">
    <text evidence="1">Belongs to the 'phage' integrase family.</text>
</comment>
<dbReference type="GO" id="GO:0006310">
    <property type="term" value="P:DNA recombination"/>
    <property type="evidence" value="ECO:0007669"/>
    <property type="project" value="UniProtKB-KW"/>
</dbReference>
<dbReference type="Pfam" id="PF00589">
    <property type="entry name" value="Phage_integrase"/>
    <property type="match status" value="1"/>
</dbReference>
<dbReference type="InterPro" id="IPR050090">
    <property type="entry name" value="Tyrosine_recombinase_XerCD"/>
</dbReference>
<feature type="domain" description="Tyr recombinase" evidence="6">
    <location>
        <begin position="177"/>
        <end position="373"/>
    </location>
</feature>
<evidence type="ECO:0000256" key="3">
    <source>
        <dbReference type="ARBA" id="ARBA00023125"/>
    </source>
</evidence>
<dbReference type="PANTHER" id="PTHR30349:SF64">
    <property type="entry name" value="PROPHAGE INTEGRASE INTD-RELATED"/>
    <property type="match status" value="1"/>
</dbReference>
<dbReference type="OrthoDB" id="9803188at2"/>
<dbReference type="Pfam" id="PF14657">
    <property type="entry name" value="Arm-DNA-bind_4"/>
    <property type="match status" value="1"/>
</dbReference>